<feature type="transmembrane region" description="Helical" evidence="1">
    <location>
        <begin position="6"/>
        <end position="23"/>
    </location>
</feature>
<organism evidence="2 3">
    <name type="scientific">Bacillus seohaeanensis</name>
    <dbReference type="NCBI Taxonomy" id="284580"/>
    <lineage>
        <taxon>Bacteria</taxon>
        <taxon>Bacillati</taxon>
        <taxon>Bacillota</taxon>
        <taxon>Bacilli</taxon>
        <taxon>Bacillales</taxon>
        <taxon>Bacillaceae</taxon>
        <taxon>Bacillus</taxon>
    </lineage>
</organism>
<feature type="transmembrane region" description="Helical" evidence="1">
    <location>
        <begin position="125"/>
        <end position="143"/>
    </location>
</feature>
<gene>
    <name evidence="2" type="ORF">ACFSUL_03470</name>
</gene>
<keyword evidence="1" id="KW-0812">Transmembrane</keyword>
<feature type="transmembrane region" description="Helical" evidence="1">
    <location>
        <begin position="155"/>
        <end position="175"/>
    </location>
</feature>
<evidence type="ECO:0000313" key="3">
    <source>
        <dbReference type="Proteomes" id="UP001597506"/>
    </source>
</evidence>
<reference evidence="3" key="1">
    <citation type="journal article" date="2019" name="Int. J. Syst. Evol. Microbiol.">
        <title>The Global Catalogue of Microorganisms (GCM) 10K type strain sequencing project: providing services to taxonomists for standard genome sequencing and annotation.</title>
        <authorList>
            <consortium name="The Broad Institute Genomics Platform"/>
            <consortium name="The Broad Institute Genome Sequencing Center for Infectious Disease"/>
            <person name="Wu L."/>
            <person name="Ma J."/>
        </authorList>
    </citation>
    <scope>NUCLEOTIDE SEQUENCE [LARGE SCALE GENOMIC DNA]</scope>
    <source>
        <strain evidence="3">KCTC 3913</strain>
    </source>
</reference>
<proteinExistence type="predicted"/>
<dbReference type="Proteomes" id="UP001597506">
    <property type="component" value="Unassembled WGS sequence"/>
</dbReference>
<evidence type="ECO:0000313" key="2">
    <source>
        <dbReference type="EMBL" id="MFD2679807.1"/>
    </source>
</evidence>
<feature type="transmembrane region" description="Helical" evidence="1">
    <location>
        <begin position="246"/>
        <end position="267"/>
    </location>
</feature>
<feature type="transmembrane region" description="Helical" evidence="1">
    <location>
        <begin position="70"/>
        <end position="90"/>
    </location>
</feature>
<comment type="caution">
    <text evidence="2">The sequence shown here is derived from an EMBL/GenBank/DDBJ whole genome shotgun (WGS) entry which is preliminary data.</text>
</comment>
<feature type="transmembrane region" description="Helical" evidence="1">
    <location>
        <begin position="30"/>
        <end position="50"/>
    </location>
</feature>
<dbReference type="EMBL" id="JBHUMF010000008">
    <property type="protein sequence ID" value="MFD2679807.1"/>
    <property type="molecule type" value="Genomic_DNA"/>
</dbReference>
<feature type="transmembrane region" description="Helical" evidence="1">
    <location>
        <begin position="221"/>
        <end position="240"/>
    </location>
</feature>
<protein>
    <submittedName>
        <fullName evidence="2">Uncharacterized protein</fullName>
    </submittedName>
</protein>
<keyword evidence="3" id="KW-1185">Reference proteome</keyword>
<keyword evidence="1" id="KW-1133">Transmembrane helix</keyword>
<feature type="transmembrane region" description="Helical" evidence="1">
    <location>
        <begin position="195"/>
        <end position="214"/>
    </location>
</feature>
<sequence length="283" mass="33547">MPNWIPFLLLTIASLLLLGYTYYQKKTLLVFFFWLGFSGLAYFFELIVFILLDSYHYFPNILSNHYDDNVLGSISSQALAVPIAVTFTAAFNLKGRWVLLFVGLFLLIEKWFLHLGVYEHHWWKTYYTCFFLLPAFSLGKIWYKELANRKTTILHFWSLFFALITVVTTVAWVLSALLHIVEIQPNLFENRDRDLVVGGVLYFSFVTLLYSLVIYYRNRNIFYYSGTVLFLLLIECFMIANRILYVYGIWFLPMFHCIMLGVSSYIFRRYFPRYILGKTKKNS</sequence>
<evidence type="ECO:0000256" key="1">
    <source>
        <dbReference type="SAM" id="Phobius"/>
    </source>
</evidence>
<name>A0ABW5RQB0_9BACI</name>
<accession>A0ABW5RQB0</accession>
<feature type="transmembrane region" description="Helical" evidence="1">
    <location>
        <begin position="97"/>
        <end position="113"/>
    </location>
</feature>
<dbReference type="RefSeq" id="WP_377932741.1">
    <property type="nucleotide sequence ID" value="NZ_JBHUMF010000008.1"/>
</dbReference>
<keyword evidence="1" id="KW-0472">Membrane</keyword>